<name>A0ACA9LNE6_9GLOM</name>
<evidence type="ECO:0000313" key="1">
    <source>
        <dbReference type="EMBL" id="CAG8541161.1"/>
    </source>
</evidence>
<proteinExistence type="predicted"/>
<sequence length="196" mass="22531">LNGFSHFWVSEVNFPVSVLARDIKGHCKAFDADNLTCGNGCRVKSHMTYPLCSKHDKPKYKAAIRAKEYLKPLVDSPLKVGCFMYYEELANVKDCPDEIFKIGVDFGNENCNFESRISKHEEGPCAATFCEAYMTSAHQDCRLVDGFIKKLLQKYQVKFQCNCNSNHVEYYKDEALSIFEQAERWDLFCLFRLCGL</sequence>
<protein>
    <submittedName>
        <fullName evidence="1">17950_t:CDS:1</fullName>
    </submittedName>
</protein>
<dbReference type="Proteomes" id="UP000789920">
    <property type="component" value="Unassembled WGS sequence"/>
</dbReference>
<comment type="caution">
    <text evidence="1">The sequence shown here is derived from an EMBL/GenBank/DDBJ whole genome shotgun (WGS) entry which is preliminary data.</text>
</comment>
<reference evidence="1" key="1">
    <citation type="submission" date="2021-06" db="EMBL/GenBank/DDBJ databases">
        <authorList>
            <person name="Kallberg Y."/>
            <person name="Tangrot J."/>
            <person name="Rosling A."/>
        </authorList>
    </citation>
    <scope>NUCLEOTIDE SEQUENCE</scope>
    <source>
        <strain evidence="1">MA461A</strain>
    </source>
</reference>
<feature type="non-terminal residue" evidence="1">
    <location>
        <position position="1"/>
    </location>
</feature>
<accession>A0ACA9LNE6</accession>
<dbReference type="EMBL" id="CAJVQC010004477">
    <property type="protein sequence ID" value="CAG8541161.1"/>
    <property type="molecule type" value="Genomic_DNA"/>
</dbReference>
<gene>
    <name evidence="1" type="ORF">RPERSI_LOCUS3558</name>
</gene>
<keyword evidence="2" id="KW-1185">Reference proteome</keyword>
<evidence type="ECO:0000313" key="2">
    <source>
        <dbReference type="Proteomes" id="UP000789920"/>
    </source>
</evidence>
<organism evidence="1 2">
    <name type="scientific">Racocetra persica</name>
    <dbReference type="NCBI Taxonomy" id="160502"/>
    <lineage>
        <taxon>Eukaryota</taxon>
        <taxon>Fungi</taxon>
        <taxon>Fungi incertae sedis</taxon>
        <taxon>Mucoromycota</taxon>
        <taxon>Glomeromycotina</taxon>
        <taxon>Glomeromycetes</taxon>
        <taxon>Diversisporales</taxon>
        <taxon>Gigasporaceae</taxon>
        <taxon>Racocetra</taxon>
    </lineage>
</organism>